<name>A0A0R3QUI5_9BILA</name>
<evidence type="ECO:0000313" key="3">
    <source>
        <dbReference type="WBParaSite" id="BTMF_0001138701-mRNA-1"/>
    </source>
</evidence>
<organism evidence="3">
    <name type="scientific">Brugia timori</name>
    <dbReference type="NCBI Taxonomy" id="42155"/>
    <lineage>
        <taxon>Eukaryota</taxon>
        <taxon>Metazoa</taxon>
        <taxon>Ecdysozoa</taxon>
        <taxon>Nematoda</taxon>
        <taxon>Chromadorea</taxon>
        <taxon>Rhabditida</taxon>
        <taxon>Spirurina</taxon>
        <taxon>Spiruromorpha</taxon>
        <taxon>Filarioidea</taxon>
        <taxon>Onchocercidae</taxon>
        <taxon>Brugia</taxon>
    </lineage>
</organism>
<dbReference type="Proteomes" id="UP000280834">
    <property type="component" value="Unassembled WGS sequence"/>
</dbReference>
<dbReference type="AlphaFoldDB" id="A0A0R3QUI5"/>
<evidence type="ECO:0000313" key="1">
    <source>
        <dbReference type="EMBL" id="VDO31841.1"/>
    </source>
</evidence>
<protein>
    <submittedName>
        <fullName evidence="3">30S ribosomal protein S18</fullName>
    </submittedName>
</protein>
<dbReference type="WBParaSite" id="BTMF_0001138701-mRNA-1">
    <property type="protein sequence ID" value="BTMF_0001138701-mRNA-1"/>
    <property type="gene ID" value="BTMF_0001138701"/>
</dbReference>
<proteinExistence type="predicted"/>
<sequence>MKDFGEQRPLKRLRPCFYSPIQCLMKKRTARIENFMDNYR</sequence>
<accession>A0A0R3QUI5</accession>
<reference evidence="3" key="1">
    <citation type="submission" date="2017-02" db="UniProtKB">
        <authorList>
            <consortium name="WormBaseParasite"/>
        </authorList>
    </citation>
    <scope>IDENTIFICATION</scope>
</reference>
<gene>
    <name evidence="1" type="ORF">BTMF_LOCUS9421</name>
</gene>
<keyword evidence="2" id="KW-1185">Reference proteome</keyword>
<evidence type="ECO:0000313" key="2">
    <source>
        <dbReference type="Proteomes" id="UP000280834"/>
    </source>
</evidence>
<reference evidence="1 2" key="2">
    <citation type="submission" date="2018-11" db="EMBL/GenBank/DDBJ databases">
        <authorList>
            <consortium name="Pathogen Informatics"/>
        </authorList>
    </citation>
    <scope>NUCLEOTIDE SEQUENCE [LARGE SCALE GENOMIC DNA]</scope>
</reference>
<dbReference type="EMBL" id="UZAG01016932">
    <property type="protein sequence ID" value="VDO31841.1"/>
    <property type="molecule type" value="Genomic_DNA"/>
</dbReference>